<sequence length="133" mass="14866">VNNPRPHRRAETPVIKSHVVLLCNNVKCIERTVGSVTGQSCPRIINHDLAACLNLRYIVDGLREHDSASKRFMRPRRASNVPAAAPDDGTPYEAPADRITRQTWWCLTTPHLTTPYFTGIRATLSCMCCVLLV</sequence>
<gene>
    <name evidence="1" type="ORF">COEREDRAFT_49355</name>
</gene>
<dbReference type="EMBL" id="KZ303539">
    <property type="protein sequence ID" value="PIA13347.1"/>
    <property type="molecule type" value="Genomic_DNA"/>
</dbReference>
<dbReference type="Proteomes" id="UP000242474">
    <property type="component" value="Unassembled WGS sequence"/>
</dbReference>
<keyword evidence="2" id="KW-1185">Reference proteome</keyword>
<name>A0A2G5B3Q8_COERN</name>
<organism evidence="1 2">
    <name type="scientific">Coemansia reversa (strain ATCC 12441 / NRRL 1564)</name>
    <dbReference type="NCBI Taxonomy" id="763665"/>
    <lineage>
        <taxon>Eukaryota</taxon>
        <taxon>Fungi</taxon>
        <taxon>Fungi incertae sedis</taxon>
        <taxon>Zoopagomycota</taxon>
        <taxon>Kickxellomycotina</taxon>
        <taxon>Kickxellomycetes</taxon>
        <taxon>Kickxellales</taxon>
        <taxon>Kickxellaceae</taxon>
        <taxon>Coemansia</taxon>
    </lineage>
</organism>
<feature type="non-terminal residue" evidence="1">
    <location>
        <position position="1"/>
    </location>
</feature>
<evidence type="ECO:0000313" key="1">
    <source>
        <dbReference type="EMBL" id="PIA13347.1"/>
    </source>
</evidence>
<proteinExistence type="predicted"/>
<protein>
    <submittedName>
        <fullName evidence="1">Uncharacterized protein</fullName>
    </submittedName>
</protein>
<accession>A0A2G5B3Q8</accession>
<evidence type="ECO:0000313" key="2">
    <source>
        <dbReference type="Proteomes" id="UP000242474"/>
    </source>
</evidence>
<reference evidence="1 2" key="1">
    <citation type="journal article" date="2015" name="Genome Biol. Evol.">
        <title>Phylogenomic analyses indicate that early fungi evolved digesting cell walls of algal ancestors of land plants.</title>
        <authorList>
            <person name="Chang Y."/>
            <person name="Wang S."/>
            <person name="Sekimoto S."/>
            <person name="Aerts A.L."/>
            <person name="Choi C."/>
            <person name="Clum A."/>
            <person name="LaButti K.M."/>
            <person name="Lindquist E.A."/>
            <person name="Yee Ngan C."/>
            <person name="Ohm R.A."/>
            <person name="Salamov A.A."/>
            <person name="Grigoriev I.V."/>
            <person name="Spatafora J.W."/>
            <person name="Berbee M.L."/>
        </authorList>
    </citation>
    <scope>NUCLEOTIDE SEQUENCE [LARGE SCALE GENOMIC DNA]</scope>
    <source>
        <strain evidence="1 2">NRRL 1564</strain>
    </source>
</reference>
<dbReference type="AlphaFoldDB" id="A0A2G5B3Q8"/>